<proteinExistence type="predicted"/>
<dbReference type="EMBL" id="RKHQ01000001">
    <property type="protein sequence ID" value="ROR95472.1"/>
    <property type="molecule type" value="Genomic_DNA"/>
</dbReference>
<dbReference type="OrthoDB" id="7202843at2"/>
<protein>
    <submittedName>
        <fullName evidence="2">Uncharacterized protein</fullName>
    </submittedName>
</protein>
<dbReference type="Proteomes" id="UP000275356">
    <property type="component" value="Unassembled WGS sequence"/>
</dbReference>
<accession>A0A3N2D6V1</accession>
<dbReference type="AlphaFoldDB" id="A0A3N2D6V1"/>
<evidence type="ECO:0000313" key="3">
    <source>
        <dbReference type="Proteomes" id="UP000275356"/>
    </source>
</evidence>
<evidence type="ECO:0000313" key="1">
    <source>
        <dbReference type="EMBL" id="ROR93074.1"/>
    </source>
</evidence>
<sequence length="105" mass="11172">MATTSQREATIERWCRCGTEWGAKADVRWCPHCDGGEGCTAYPMIPATAKDGQGETVLTGLGGIGGACTKCEVSRRICCTCGQPAGSYVAALECTKKDIEERGYE</sequence>
<evidence type="ECO:0000313" key="2">
    <source>
        <dbReference type="EMBL" id="ROR95472.1"/>
    </source>
</evidence>
<gene>
    <name evidence="2" type="ORF">EDD28_0025</name>
    <name evidence="1" type="ORF">EDD28_2479</name>
</gene>
<reference evidence="2 3" key="1">
    <citation type="submission" date="2018-11" db="EMBL/GenBank/DDBJ databases">
        <title>Sequencing the genomes of 1000 actinobacteria strains.</title>
        <authorList>
            <person name="Klenk H.-P."/>
        </authorList>
    </citation>
    <scope>NUCLEOTIDE SEQUENCE [LARGE SCALE GENOMIC DNA]</scope>
    <source>
        <strain evidence="2 3">DSM 13521</strain>
    </source>
</reference>
<dbReference type="EMBL" id="RKHQ01000002">
    <property type="protein sequence ID" value="ROR93074.1"/>
    <property type="molecule type" value="Genomic_DNA"/>
</dbReference>
<keyword evidence="3" id="KW-1185">Reference proteome</keyword>
<dbReference type="RefSeq" id="WP_123737795.1">
    <property type="nucleotide sequence ID" value="NZ_RKHQ01000001.1"/>
</dbReference>
<organism evidence="2 3">
    <name type="scientific">Salana multivorans</name>
    <dbReference type="NCBI Taxonomy" id="120377"/>
    <lineage>
        <taxon>Bacteria</taxon>
        <taxon>Bacillati</taxon>
        <taxon>Actinomycetota</taxon>
        <taxon>Actinomycetes</taxon>
        <taxon>Micrococcales</taxon>
        <taxon>Beutenbergiaceae</taxon>
        <taxon>Salana</taxon>
    </lineage>
</organism>
<name>A0A3N2D6V1_9MICO</name>
<comment type="caution">
    <text evidence="2">The sequence shown here is derived from an EMBL/GenBank/DDBJ whole genome shotgun (WGS) entry which is preliminary data.</text>
</comment>